<name>A0A397VLD8_9GLOM</name>
<accession>A0A397VLD8</accession>
<dbReference type="OrthoDB" id="2444721at2759"/>
<reference evidence="1 2" key="1">
    <citation type="submission" date="2018-06" db="EMBL/GenBank/DDBJ databases">
        <title>Comparative genomics reveals the genomic features of Rhizophagus irregularis, R. cerebriforme, R. diaphanum and Gigaspora rosea, and their symbiotic lifestyle signature.</title>
        <authorList>
            <person name="Morin E."/>
            <person name="San Clemente H."/>
            <person name="Chen E.C.H."/>
            <person name="De La Providencia I."/>
            <person name="Hainaut M."/>
            <person name="Kuo A."/>
            <person name="Kohler A."/>
            <person name="Murat C."/>
            <person name="Tang N."/>
            <person name="Roy S."/>
            <person name="Loubradou J."/>
            <person name="Henrissat B."/>
            <person name="Grigoriev I.V."/>
            <person name="Corradi N."/>
            <person name="Roux C."/>
            <person name="Martin F.M."/>
        </authorList>
    </citation>
    <scope>NUCLEOTIDE SEQUENCE [LARGE SCALE GENOMIC DNA]</scope>
    <source>
        <strain evidence="1 2">DAOM 194757</strain>
    </source>
</reference>
<keyword evidence="2" id="KW-1185">Reference proteome</keyword>
<evidence type="ECO:0000313" key="1">
    <source>
        <dbReference type="EMBL" id="RIB21839.1"/>
    </source>
</evidence>
<sequence>MNTEQFQQFIEMMTRSLESQNGSMAAPKENNHVKVKDFDGMDEEDPLKLNSLKQQEYEKVDIYAAKFKRLLSQVNLDKGLLDRFIVKMFLNGLKKNNATFVAIAASKDLNEAISAARRVEASNYYGQHQLKARKSQQKLGSELSDLRERIDDIALNYATLTDKFKNIKERTKSLNSYEEEEYNSERSNTFDKFDYEEDEELDEVESCILEEYLEENPALFYEHKRGTHRRS</sequence>
<gene>
    <name evidence="1" type="ORF">C2G38_2175571</name>
</gene>
<protein>
    <recommendedName>
        <fullName evidence="3">Retrotransposon gag domain-containing protein</fullName>
    </recommendedName>
</protein>
<proteinExistence type="predicted"/>
<dbReference type="AlphaFoldDB" id="A0A397VLD8"/>
<evidence type="ECO:0000313" key="2">
    <source>
        <dbReference type="Proteomes" id="UP000266673"/>
    </source>
</evidence>
<organism evidence="1 2">
    <name type="scientific">Gigaspora rosea</name>
    <dbReference type="NCBI Taxonomy" id="44941"/>
    <lineage>
        <taxon>Eukaryota</taxon>
        <taxon>Fungi</taxon>
        <taxon>Fungi incertae sedis</taxon>
        <taxon>Mucoromycota</taxon>
        <taxon>Glomeromycotina</taxon>
        <taxon>Glomeromycetes</taxon>
        <taxon>Diversisporales</taxon>
        <taxon>Gigasporaceae</taxon>
        <taxon>Gigaspora</taxon>
    </lineage>
</organism>
<dbReference type="EMBL" id="QKWP01000339">
    <property type="protein sequence ID" value="RIB21839.1"/>
    <property type="molecule type" value="Genomic_DNA"/>
</dbReference>
<evidence type="ECO:0008006" key="3">
    <source>
        <dbReference type="Google" id="ProtNLM"/>
    </source>
</evidence>
<dbReference type="Proteomes" id="UP000266673">
    <property type="component" value="Unassembled WGS sequence"/>
</dbReference>
<comment type="caution">
    <text evidence="1">The sequence shown here is derived from an EMBL/GenBank/DDBJ whole genome shotgun (WGS) entry which is preliminary data.</text>
</comment>